<sequence length="595" mass="67206">MAAGDFNIKKFDMSKLQDHKTVVVIGRRGVGKTTLIADILYHKRQIPAGIVISGSEDGNGFYRKFIPDSFIYDTFDEEIIKKLIARQKNLTRLKVKDSSVFLLLDDCLFKQNIMKSDTMRYLYMNGRHFGLMVILASQYIMDIPPPVRSNIDYVFIYNDPILANRKRYYDHLFGVFKTFSQFEAVFKACTSKHECLVLDNTVQSTEPTDAIFWYKADIHEHFKIGAPAYWAHHNRTYADSELQKRNEVVVTSNGIRGWQQHHAYPAYYGRPDGRVWSAKTGRVIEGFSRSDGYGYIKIDGKDGPRSRFNLSLSLGRAIEEGMECDHIVPVSRGGGDDWANLQELSKPDHRLKTVSDNPDAGKKSGITTGIPIVARHVVTGVETSFNSVRDAVRELKIHHTVIDRYLNGLTSRGDYVFSYTPEHLAEQADLPGETWLEAVSSWGLVPNIRASNRGRIQESRGRRSYGRDQHGYKRFSATIDKNERDLKVHDVIARTFLEPPPSSEHTPDHINGDRSDNRSENLRWGTPTEQGRNQKSNRSVIQLDLITGAQLAVFGTIAEAAEALGIFASNIGNVAAGRRLATGGFKWIYSEALHT</sequence>
<protein>
    <submittedName>
        <fullName evidence="3">HNH endonuclease</fullName>
    </submittedName>
</protein>
<evidence type="ECO:0000256" key="1">
    <source>
        <dbReference type="SAM" id="MobiDB-lite"/>
    </source>
</evidence>
<feature type="compositionally biased region" description="Polar residues" evidence="1">
    <location>
        <begin position="527"/>
        <end position="536"/>
    </location>
</feature>
<accession>A0A1Y1IKT4</accession>
<dbReference type="InterPro" id="IPR002711">
    <property type="entry name" value="HNH"/>
</dbReference>
<evidence type="ECO:0000313" key="4">
    <source>
        <dbReference type="Proteomes" id="UP000054558"/>
    </source>
</evidence>
<dbReference type="SMART" id="SM00497">
    <property type="entry name" value="IENR1"/>
    <property type="match status" value="2"/>
</dbReference>
<feature type="compositionally biased region" description="Basic and acidic residues" evidence="1">
    <location>
        <begin position="505"/>
        <end position="521"/>
    </location>
</feature>
<dbReference type="GO" id="GO:0003676">
    <property type="term" value="F:nucleic acid binding"/>
    <property type="evidence" value="ECO:0007669"/>
    <property type="project" value="InterPro"/>
</dbReference>
<keyword evidence="3" id="KW-0540">Nuclease</keyword>
<reference evidence="3 4" key="1">
    <citation type="journal article" date="2014" name="Nat. Commun.">
        <title>Klebsormidium flaccidum genome reveals primary factors for plant terrestrial adaptation.</title>
        <authorList>
            <person name="Hori K."/>
            <person name="Maruyama F."/>
            <person name="Fujisawa T."/>
            <person name="Togashi T."/>
            <person name="Yamamoto N."/>
            <person name="Seo M."/>
            <person name="Sato S."/>
            <person name="Yamada T."/>
            <person name="Mori H."/>
            <person name="Tajima N."/>
            <person name="Moriyama T."/>
            <person name="Ikeuchi M."/>
            <person name="Watanabe M."/>
            <person name="Wada H."/>
            <person name="Kobayashi K."/>
            <person name="Saito M."/>
            <person name="Masuda T."/>
            <person name="Sasaki-Sekimoto Y."/>
            <person name="Mashiguchi K."/>
            <person name="Awai K."/>
            <person name="Shimojima M."/>
            <person name="Masuda S."/>
            <person name="Iwai M."/>
            <person name="Nobusawa T."/>
            <person name="Narise T."/>
            <person name="Kondo S."/>
            <person name="Saito H."/>
            <person name="Sato R."/>
            <person name="Murakawa M."/>
            <person name="Ihara Y."/>
            <person name="Oshima-Yamada Y."/>
            <person name="Ohtaka K."/>
            <person name="Satoh M."/>
            <person name="Sonobe K."/>
            <person name="Ishii M."/>
            <person name="Ohtani R."/>
            <person name="Kanamori-Sato M."/>
            <person name="Honoki R."/>
            <person name="Miyazaki D."/>
            <person name="Mochizuki H."/>
            <person name="Umetsu J."/>
            <person name="Higashi K."/>
            <person name="Shibata D."/>
            <person name="Kamiya Y."/>
            <person name="Sato N."/>
            <person name="Nakamura Y."/>
            <person name="Tabata S."/>
            <person name="Ida S."/>
            <person name="Kurokawa K."/>
            <person name="Ohta H."/>
        </authorList>
    </citation>
    <scope>NUCLEOTIDE SEQUENCE [LARGE SCALE GENOMIC DNA]</scope>
    <source>
        <strain evidence="3 4">NIES-2285</strain>
    </source>
</reference>
<dbReference type="InterPro" id="IPR003615">
    <property type="entry name" value="HNH_nuc"/>
</dbReference>
<feature type="region of interest" description="Disordered" evidence="1">
    <location>
        <begin position="496"/>
        <end position="536"/>
    </location>
</feature>
<dbReference type="InterPro" id="IPR044925">
    <property type="entry name" value="His-Me_finger_sf"/>
</dbReference>
<evidence type="ECO:0000259" key="2">
    <source>
        <dbReference type="SMART" id="SM00507"/>
    </source>
</evidence>
<gene>
    <name evidence="3" type="ORF">KFL_007890080</name>
</gene>
<dbReference type="Pfam" id="PF01844">
    <property type="entry name" value="HNH"/>
    <property type="match status" value="1"/>
</dbReference>
<dbReference type="Gene3D" id="3.90.75.20">
    <property type="match status" value="1"/>
</dbReference>
<dbReference type="CDD" id="cd00085">
    <property type="entry name" value="HNHc"/>
    <property type="match status" value="1"/>
</dbReference>
<dbReference type="CDD" id="cd00882">
    <property type="entry name" value="Ras_like_GTPase"/>
    <property type="match status" value="1"/>
</dbReference>
<dbReference type="SMART" id="SM00507">
    <property type="entry name" value="HNHc"/>
    <property type="match status" value="2"/>
</dbReference>
<keyword evidence="3" id="KW-0255">Endonuclease</keyword>
<dbReference type="GO" id="GO:0004519">
    <property type="term" value="F:endonuclease activity"/>
    <property type="evidence" value="ECO:0007669"/>
    <property type="project" value="UniProtKB-KW"/>
</dbReference>
<dbReference type="OrthoDB" id="2438771at2759"/>
<organism evidence="3 4">
    <name type="scientific">Klebsormidium nitens</name>
    <name type="common">Green alga</name>
    <name type="synonym">Ulothrix nitens</name>
    <dbReference type="NCBI Taxonomy" id="105231"/>
    <lineage>
        <taxon>Eukaryota</taxon>
        <taxon>Viridiplantae</taxon>
        <taxon>Streptophyta</taxon>
        <taxon>Klebsormidiophyceae</taxon>
        <taxon>Klebsormidiales</taxon>
        <taxon>Klebsormidiaceae</taxon>
        <taxon>Klebsormidium</taxon>
    </lineage>
</organism>
<feature type="domain" description="HNH nuclease" evidence="2">
    <location>
        <begin position="299"/>
        <end position="350"/>
    </location>
</feature>
<dbReference type="GO" id="GO:0008270">
    <property type="term" value="F:zinc ion binding"/>
    <property type="evidence" value="ECO:0007669"/>
    <property type="project" value="InterPro"/>
</dbReference>
<dbReference type="AlphaFoldDB" id="A0A1Y1IKT4"/>
<keyword evidence="3" id="KW-0378">Hydrolase</keyword>
<dbReference type="EMBL" id="DF237738">
    <property type="protein sequence ID" value="GAQ91460.1"/>
    <property type="molecule type" value="Genomic_DNA"/>
</dbReference>
<feature type="domain" description="HNH nuclease" evidence="2">
    <location>
        <begin position="482"/>
        <end position="531"/>
    </location>
</feature>
<dbReference type="Proteomes" id="UP000054558">
    <property type="component" value="Unassembled WGS sequence"/>
</dbReference>
<dbReference type="InterPro" id="IPR003647">
    <property type="entry name" value="Intron_nuc_1_rpt"/>
</dbReference>
<evidence type="ECO:0000313" key="3">
    <source>
        <dbReference type="EMBL" id="GAQ91460.1"/>
    </source>
</evidence>
<dbReference type="InterPro" id="IPR027417">
    <property type="entry name" value="P-loop_NTPase"/>
</dbReference>
<dbReference type="SUPFAM" id="SSF54060">
    <property type="entry name" value="His-Me finger endonucleases"/>
    <property type="match status" value="2"/>
</dbReference>
<keyword evidence="4" id="KW-1185">Reference proteome</keyword>
<dbReference type="SUPFAM" id="SSF52540">
    <property type="entry name" value="P-loop containing nucleoside triphosphate hydrolases"/>
    <property type="match status" value="1"/>
</dbReference>
<dbReference type="Gene3D" id="3.40.50.300">
    <property type="entry name" value="P-loop containing nucleotide triphosphate hydrolases"/>
    <property type="match status" value="1"/>
</dbReference>
<dbReference type="Gene3D" id="1.10.30.50">
    <property type="match status" value="1"/>
</dbReference>
<proteinExistence type="predicted"/>
<dbReference type="Pfam" id="PF13392">
    <property type="entry name" value="HNH_3"/>
    <property type="match status" value="1"/>
</dbReference>
<dbReference type="InterPro" id="IPR006758">
    <property type="entry name" value="A32L"/>
</dbReference>
<name>A0A1Y1IKT4_KLENI</name>
<dbReference type="Pfam" id="PF04665">
    <property type="entry name" value="Pox_A32"/>
    <property type="match status" value="1"/>
</dbReference>